<evidence type="ECO:0000313" key="3">
    <source>
        <dbReference type="Proteomes" id="UP000027138"/>
    </source>
</evidence>
<proteinExistence type="predicted"/>
<name>A0A067KJW6_JATCU</name>
<organism evidence="2 3">
    <name type="scientific">Jatropha curcas</name>
    <name type="common">Barbados nut</name>
    <dbReference type="NCBI Taxonomy" id="180498"/>
    <lineage>
        <taxon>Eukaryota</taxon>
        <taxon>Viridiplantae</taxon>
        <taxon>Streptophyta</taxon>
        <taxon>Embryophyta</taxon>
        <taxon>Tracheophyta</taxon>
        <taxon>Spermatophyta</taxon>
        <taxon>Magnoliopsida</taxon>
        <taxon>eudicotyledons</taxon>
        <taxon>Gunneridae</taxon>
        <taxon>Pentapetalae</taxon>
        <taxon>rosids</taxon>
        <taxon>fabids</taxon>
        <taxon>Malpighiales</taxon>
        <taxon>Euphorbiaceae</taxon>
        <taxon>Crotonoideae</taxon>
        <taxon>Jatropheae</taxon>
        <taxon>Jatropha</taxon>
    </lineage>
</organism>
<protein>
    <submittedName>
        <fullName evidence="2">Uncharacterized protein</fullName>
    </submittedName>
</protein>
<feature type="region of interest" description="Disordered" evidence="1">
    <location>
        <begin position="30"/>
        <end position="63"/>
    </location>
</feature>
<feature type="compositionally biased region" description="Low complexity" evidence="1">
    <location>
        <begin position="33"/>
        <end position="49"/>
    </location>
</feature>
<reference evidence="2 3" key="1">
    <citation type="journal article" date="2014" name="PLoS ONE">
        <title>Global Analysis of Gene Expression Profiles in Physic Nut (Jatropha curcas L.) Seedlings Exposed to Salt Stress.</title>
        <authorList>
            <person name="Zhang L."/>
            <person name="Zhang C."/>
            <person name="Wu P."/>
            <person name="Chen Y."/>
            <person name="Li M."/>
            <person name="Jiang H."/>
            <person name="Wu G."/>
        </authorList>
    </citation>
    <scope>NUCLEOTIDE SEQUENCE [LARGE SCALE GENOMIC DNA]</scope>
    <source>
        <strain evidence="3">cv. GZQX0401</strain>
        <tissue evidence="2">Young leaves</tissue>
    </source>
</reference>
<dbReference type="EMBL" id="KK914428">
    <property type="protein sequence ID" value="KDP36536.1"/>
    <property type="molecule type" value="Genomic_DNA"/>
</dbReference>
<accession>A0A067KJW6</accession>
<dbReference type="AlphaFoldDB" id="A0A067KJW6"/>
<sequence length="63" mass="6583">MADSGVNETDFSPAQLKATSDIIATAFAQERAQNQVPPSSSNQPSSPVVVEREAPEPTLGNQA</sequence>
<dbReference type="Proteomes" id="UP000027138">
    <property type="component" value="Unassembled WGS sequence"/>
</dbReference>
<keyword evidence="3" id="KW-1185">Reference proteome</keyword>
<evidence type="ECO:0000256" key="1">
    <source>
        <dbReference type="SAM" id="MobiDB-lite"/>
    </source>
</evidence>
<evidence type="ECO:0000313" key="2">
    <source>
        <dbReference type="EMBL" id="KDP36536.1"/>
    </source>
</evidence>
<gene>
    <name evidence="2" type="ORF">JCGZ_08873</name>
</gene>